<keyword evidence="2" id="KW-1185">Reference proteome</keyword>
<reference evidence="1" key="1">
    <citation type="submission" date="2020-08" db="EMBL/GenBank/DDBJ databases">
        <title>Multicomponent nature underlies the extraordinary mechanical properties of spider dragline silk.</title>
        <authorList>
            <person name="Kono N."/>
            <person name="Nakamura H."/>
            <person name="Mori M."/>
            <person name="Yoshida Y."/>
            <person name="Ohtoshi R."/>
            <person name="Malay A.D."/>
            <person name="Moran D.A.P."/>
            <person name="Tomita M."/>
            <person name="Numata K."/>
            <person name="Arakawa K."/>
        </authorList>
    </citation>
    <scope>NUCLEOTIDE SEQUENCE</scope>
</reference>
<accession>A0A8X6YYD1</accession>
<dbReference type="EMBL" id="BMAV01022942">
    <property type="protein sequence ID" value="GFY78344.1"/>
    <property type="molecule type" value="Genomic_DNA"/>
</dbReference>
<sequence>MIKSYVKKQMLSLKTTAPKEHCDKDDRNPVLNADIHKEGLELVESVSSMEHEDDKQDISSDSGNTAVFLKYASKSMHPLLKRGNE</sequence>
<evidence type="ECO:0000313" key="2">
    <source>
        <dbReference type="Proteomes" id="UP000886998"/>
    </source>
</evidence>
<dbReference type="AlphaFoldDB" id="A0A8X6YYD1"/>
<evidence type="ECO:0000313" key="1">
    <source>
        <dbReference type="EMBL" id="GFY78344.1"/>
    </source>
</evidence>
<gene>
    <name evidence="1" type="ORF">TNIN_414551</name>
</gene>
<proteinExistence type="predicted"/>
<dbReference type="Proteomes" id="UP000886998">
    <property type="component" value="Unassembled WGS sequence"/>
</dbReference>
<organism evidence="1 2">
    <name type="scientific">Trichonephila inaurata madagascariensis</name>
    <dbReference type="NCBI Taxonomy" id="2747483"/>
    <lineage>
        <taxon>Eukaryota</taxon>
        <taxon>Metazoa</taxon>
        <taxon>Ecdysozoa</taxon>
        <taxon>Arthropoda</taxon>
        <taxon>Chelicerata</taxon>
        <taxon>Arachnida</taxon>
        <taxon>Araneae</taxon>
        <taxon>Araneomorphae</taxon>
        <taxon>Entelegynae</taxon>
        <taxon>Araneoidea</taxon>
        <taxon>Nephilidae</taxon>
        <taxon>Trichonephila</taxon>
        <taxon>Trichonephila inaurata</taxon>
    </lineage>
</organism>
<name>A0A8X6YYD1_9ARAC</name>
<protein>
    <submittedName>
        <fullName evidence="1">Uncharacterized protein</fullName>
    </submittedName>
</protein>
<comment type="caution">
    <text evidence="1">The sequence shown here is derived from an EMBL/GenBank/DDBJ whole genome shotgun (WGS) entry which is preliminary data.</text>
</comment>